<feature type="region of interest" description="Disordered" evidence="2">
    <location>
        <begin position="311"/>
        <end position="335"/>
    </location>
</feature>
<comment type="caution">
    <text evidence="4">The sequence shown here is derived from an EMBL/GenBank/DDBJ whole genome shotgun (WGS) entry which is preliminary data.</text>
</comment>
<evidence type="ECO:0000313" key="5">
    <source>
        <dbReference type="Proteomes" id="UP000298663"/>
    </source>
</evidence>
<reference evidence="4 5" key="2">
    <citation type="journal article" date="2019" name="G3 (Bethesda)">
        <title>Hybrid Assembly of the Genome of the Entomopathogenic Nematode Steinernema carpocapsae Identifies the X-Chromosome.</title>
        <authorList>
            <person name="Serra L."/>
            <person name="Macchietto M."/>
            <person name="Macias-Munoz A."/>
            <person name="McGill C.J."/>
            <person name="Rodriguez I.M."/>
            <person name="Rodriguez B."/>
            <person name="Murad R."/>
            <person name="Mortazavi A."/>
        </authorList>
    </citation>
    <scope>NUCLEOTIDE SEQUENCE [LARGE SCALE GENOMIC DNA]</scope>
    <source>
        <strain evidence="4 5">ALL</strain>
    </source>
</reference>
<reference evidence="4 5" key="1">
    <citation type="journal article" date="2015" name="Genome Biol.">
        <title>Comparative genomics of Steinernema reveals deeply conserved gene regulatory networks.</title>
        <authorList>
            <person name="Dillman A.R."/>
            <person name="Macchietto M."/>
            <person name="Porter C.F."/>
            <person name="Rogers A."/>
            <person name="Williams B."/>
            <person name="Antoshechkin I."/>
            <person name="Lee M.M."/>
            <person name="Goodwin Z."/>
            <person name="Lu X."/>
            <person name="Lewis E.E."/>
            <person name="Goodrich-Blair H."/>
            <person name="Stock S.P."/>
            <person name="Adams B.J."/>
            <person name="Sternberg P.W."/>
            <person name="Mortazavi A."/>
        </authorList>
    </citation>
    <scope>NUCLEOTIDE SEQUENCE [LARGE SCALE GENOMIC DNA]</scope>
    <source>
        <strain evidence="4 5">ALL</strain>
    </source>
</reference>
<dbReference type="Pfam" id="PF22486">
    <property type="entry name" value="MATH_2"/>
    <property type="match status" value="1"/>
</dbReference>
<dbReference type="SMART" id="SM00061">
    <property type="entry name" value="MATH"/>
    <property type="match status" value="1"/>
</dbReference>
<gene>
    <name evidence="4" type="ORF">L596_014327</name>
</gene>
<dbReference type="InterPro" id="IPR008974">
    <property type="entry name" value="TRAF-like"/>
</dbReference>
<keyword evidence="5" id="KW-1185">Reference proteome</keyword>
<feature type="coiled-coil region" evidence="1">
    <location>
        <begin position="503"/>
        <end position="603"/>
    </location>
</feature>
<feature type="compositionally biased region" description="Polar residues" evidence="2">
    <location>
        <begin position="256"/>
        <end position="292"/>
    </location>
</feature>
<evidence type="ECO:0000259" key="3">
    <source>
        <dbReference type="PROSITE" id="PS50144"/>
    </source>
</evidence>
<protein>
    <recommendedName>
        <fullName evidence="3">MATH domain-containing protein</fullName>
    </recommendedName>
</protein>
<dbReference type="PROSITE" id="PS50144">
    <property type="entry name" value="MATH"/>
    <property type="match status" value="1"/>
</dbReference>
<dbReference type="EMBL" id="AZBU02000004">
    <property type="protein sequence ID" value="TKR80219.1"/>
    <property type="molecule type" value="Genomic_DNA"/>
</dbReference>
<feature type="compositionally biased region" description="Basic residues" evidence="2">
    <location>
        <begin position="243"/>
        <end position="252"/>
    </location>
</feature>
<feature type="domain" description="MATH" evidence="3">
    <location>
        <begin position="13"/>
        <end position="142"/>
    </location>
</feature>
<proteinExistence type="predicted"/>
<keyword evidence="1" id="KW-0175">Coiled coil</keyword>
<dbReference type="Gene3D" id="2.60.210.10">
    <property type="entry name" value="Apoptosis, Tumor Necrosis Factor Receptor Associated Protein 2, Chain A"/>
    <property type="match status" value="1"/>
</dbReference>
<evidence type="ECO:0000256" key="2">
    <source>
        <dbReference type="SAM" id="MobiDB-lite"/>
    </source>
</evidence>
<evidence type="ECO:0000313" key="4">
    <source>
        <dbReference type="EMBL" id="TKR80219.1"/>
    </source>
</evidence>
<name>A0A4U5NBL4_STECR</name>
<dbReference type="Proteomes" id="UP000298663">
    <property type="component" value="Unassembled WGS sequence"/>
</dbReference>
<dbReference type="AlphaFoldDB" id="A0A4U5NBL4"/>
<sequence length="836" mass="94838">MAAKPNSEPIKYDGVLHYEVHNISTATETVRSPFVSISDVPWRIVATFTMKEGVRHIGAFLQAAPEVASEKTGKVWSVDARAELRLLSKNPKEAIVRKTHHTYTQSEDDWGYSAFASLKDIRDPNKQFYNIERDSVIYEIAVKVCETKNIMTSMQLVKRVKDLKRIAEHQRERGLLDKALEANANAIKLCKGYNGVPQVQELEDQKQKIVLNKIEESIDRIEHGGDAKDPKRTLGMGAVKKAIGSRHHHVPRKTLQARQGSVSTTQSEAGSQGPGSTPNAPKSSTSSQDMEPSCSQGANTCSCCCQSRGSGYQDSRPLPPKRMDRPAPSPAVPSRRLKSFLREKYLSDNELQQSHESFCQQIYDCLPQADEQAMHNELHPTAMDFLEKEHDDVFCEDEELEDEESEEGQCCENCECCVSSMAQYDDLEEREDPHSGDDHTETDSIGGCVYESDEFPLKGLNFFMGEFGKRILECEHRVKTVITRFADFQREEKIASHALELACVNIERAVRLAKVDIRKAEKNRSCEKLKMAYLDEIRSLERQKKAHMEKIEQSRAKFKAAEQSLADSKKSLKAELYNRQQMLQKMNETRKEKTVLVEKVENQVREKRSIYQNDIASLADIAVDAELKALTDIFEKNSTLFLNLMEEVEQKFTEIVQSMKTHKTAEQLEVDAKNCETLRKCVERCQKSIEKLSFDYDSRQEAIRDGRSLEQLGKLHMTACTVPKLLEYAEVEVPIQATINGLCPYGPIGSHLTWNTNQADSPPPSSVAPPSTVFSSVECGDADGEYPWVADPRYYDNLDLSVEHVFENAFYATDEPLIIWQDPRLVDELSYLWEDF</sequence>
<dbReference type="InterPro" id="IPR002083">
    <property type="entry name" value="MATH/TRAF_dom"/>
</dbReference>
<dbReference type="OrthoDB" id="5910988at2759"/>
<organism evidence="4 5">
    <name type="scientific">Steinernema carpocapsae</name>
    <name type="common">Entomopathogenic nematode</name>
    <dbReference type="NCBI Taxonomy" id="34508"/>
    <lineage>
        <taxon>Eukaryota</taxon>
        <taxon>Metazoa</taxon>
        <taxon>Ecdysozoa</taxon>
        <taxon>Nematoda</taxon>
        <taxon>Chromadorea</taxon>
        <taxon>Rhabditida</taxon>
        <taxon>Tylenchina</taxon>
        <taxon>Panagrolaimomorpha</taxon>
        <taxon>Strongyloidoidea</taxon>
        <taxon>Steinernematidae</taxon>
        <taxon>Steinernema</taxon>
    </lineage>
</organism>
<dbReference type="SUPFAM" id="SSF49599">
    <property type="entry name" value="TRAF domain-like"/>
    <property type="match status" value="1"/>
</dbReference>
<evidence type="ECO:0000256" key="1">
    <source>
        <dbReference type="SAM" id="Coils"/>
    </source>
</evidence>
<accession>A0A4U5NBL4</accession>
<feature type="region of interest" description="Disordered" evidence="2">
    <location>
        <begin position="242"/>
        <end position="292"/>
    </location>
</feature>